<keyword evidence="2" id="KW-1185">Reference proteome</keyword>
<name>A9UUI8_MONBE</name>
<organism evidence="1 2">
    <name type="scientific">Monosiga brevicollis</name>
    <name type="common">Choanoflagellate</name>
    <dbReference type="NCBI Taxonomy" id="81824"/>
    <lineage>
        <taxon>Eukaryota</taxon>
        <taxon>Choanoflagellata</taxon>
        <taxon>Craspedida</taxon>
        <taxon>Salpingoecidae</taxon>
        <taxon>Monosiga</taxon>
    </lineage>
</organism>
<dbReference type="RefSeq" id="XP_001744402.1">
    <property type="nucleotide sequence ID" value="XM_001744350.1"/>
</dbReference>
<proteinExistence type="predicted"/>
<dbReference type="KEGG" id="mbr:MONBRDRAFT_6882"/>
<evidence type="ECO:0000313" key="2">
    <source>
        <dbReference type="Proteomes" id="UP000001357"/>
    </source>
</evidence>
<sequence>MVSQTHSGAAGSCVDVIDEAGVGAIGFDAAFIGADKFELIVVALQSGNLAHHSGAQAAALKTSFVKTSILQDVIGCQHGVTCVPVQESWGDQGLPTFAPGHKDLQLVNGTSRIGRDGHVNGSQLDSFHILFIFNVCICRCRNSDFSSMPTHVDLGRAVSWLT</sequence>
<reference evidence="1 2" key="1">
    <citation type="journal article" date="2008" name="Nature">
        <title>The genome of the choanoflagellate Monosiga brevicollis and the origin of metazoans.</title>
        <authorList>
            <consortium name="JGI Sequencing"/>
            <person name="King N."/>
            <person name="Westbrook M.J."/>
            <person name="Young S.L."/>
            <person name="Kuo A."/>
            <person name="Abedin M."/>
            <person name="Chapman J."/>
            <person name="Fairclough S."/>
            <person name="Hellsten U."/>
            <person name="Isogai Y."/>
            <person name="Letunic I."/>
            <person name="Marr M."/>
            <person name="Pincus D."/>
            <person name="Putnam N."/>
            <person name="Rokas A."/>
            <person name="Wright K.J."/>
            <person name="Zuzow R."/>
            <person name="Dirks W."/>
            <person name="Good M."/>
            <person name="Goodstein D."/>
            <person name="Lemons D."/>
            <person name="Li W."/>
            <person name="Lyons J.B."/>
            <person name="Morris A."/>
            <person name="Nichols S."/>
            <person name="Richter D.J."/>
            <person name="Salamov A."/>
            <person name="Bork P."/>
            <person name="Lim W.A."/>
            <person name="Manning G."/>
            <person name="Miller W.T."/>
            <person name="McGinnis W."/>
            <person name="Shapiro H."/>
            <person name="Tjian R."/>
            <person name="Grigoriev I.V."/>
            <person name="Rokhsar D."/>
        </authorList>
    </citation>
    <scope>NUCLEOTIDE SEQUENCE [LARGE SCALE GENOMIC DNA]</scope>
    <source>
        <strain evidence="2">MX1 / ATCC 50154</strain>
    </source>
</reference>
<accession>A9UUI8</accession>
<dbReference type="AlphaFoldDB" id="A9UUI8"/>
<protein>
    <submittedName>
        <fullName evidence="1">Uncharacterized protein</fullName>
    </submittedName>
</protein>
<dbReference type="InParanoid" id="A9UUI8"/>
<gene>
    <name evidence="1" type="ORF">MONBRDRAFT_6882</name>
</gene>
<dbReference type="GeneID" id="5889615"/>
<evidence type="ECO:0000313" key="1">
    <source>
        <dbReference type="EMBL" id="EDQ91105.1"/>
    </source>
</evidence>
<dbReference type="EMBL" id="CH991546">
    <property type="protein sequence ID" value="EDQ91105.1"/>
    <property type="molecule type" value="Genomic_DNA"/>
</dbReference>
<dbReference type="Proteomes" id="UP000001357">
    <property type="component" value="Unassembled WGS sequence"/>
</dbReference>